<evidence type="ECO:0000256" key="3">
    <source>
        <dbReference type="SAM" id="SignalP"/>
    </source>
</evidence>
<dbReference type="OrthoDB" id="2591431at2759"/>
<protein>
    <recommendedName>
        <fullName evidence="6">Mid2 domain-containing protein</fullName>
    </recommendedName>
</protein>
<evidence type="ECO:0000256" key="2">
    <source>
        <dbReference type="SAM" id="Phobius"/>
    </source>
</evidence>
<evidence type="ECO:0008006" key="6">
    <source>
        <dbReference type="Google" id="ProtNLM"/>
    </source>
</evidence>
<reference evidence="5" key="2">
    <citation type="submission" date="2015-01" db="EMBL/GenBank/DDBJ databases">
        <title>Evolutionary Origins and Diversification of the Mycorrhizal Mutualists.</title>
        <authorList>
            <consortium name="DOE Joint Genome Institute"/>
            <consortium name="Mycorrhizal Genomics Consortium"/>
            <person name="Kohler A."/>
            <person name="Kuo A."/>
            <person name="Nagy L.G."/>
            <person name="Floudas D."/>
            <person name="Copeland A."/>
            <person name="Barry K.W."/>
            <person name="Cichocki N."/>
            <person name="Veneault-Fourrey C."/>
            <person name="LaButti K."/>
            <person name="Lindquist E.A."/>
            <person name="Lipzen A."/>
            <person name="Lundell T."/>
            <person name="Morin E."/>
            <person name="Murat C."/>
            <person name="Riley R."/>
            <person name="Ohm R."/>
            <person name="Sun H."/>
            <person name="Tunlid A."/>
            <person name="Henrissat B."/>
            <person name="Grigoriev I.V."/>
            <person name="Hibbett D.S."/>
            <person name="Martin F."/>
        </authorList>
    </citation>
    <scope>NUCLEOTIDE SEQUENCE [LARGE SCALE GENOMIC DNA]</scope>
    <source>
        <strain evidence="5">Marx 270</strain>
    </source>
</reference>
<keyword evidence="3" id="KW-0732">Signal</keyword>
<name>A0A0C3NH89_PISTI</name>
<feature type="chain" id="PRO_5002167463" description="Mid2 domain-containing protein" evidence="3">
    <location>
        <begin position="23"/>
        <end position="447"/>
    </location>
</feature>
<keyword evidence="5" id="KW-1185">Reference proteome</keyword>
<dbReference type="HOGENOM" id="CLU_033085_1_0_1"/>
<evidence type="ECO:0000313" key="5">
    <source>
        <dbReference type="Proteomes" id="UP000054217"/>
    </source>
</evidence>
<gene>
    <name evidence="4" type="ORF">M404DRAFT_762499</name>
</gene>
<dbReference type="InParanoid" id="A0A0C3NH89"/>
<feature type="region of interest" description="Disordered" evidence="1">
    <location>
        <begin position="214"/>
        <end position="243"/>
    </location>
</feature>
<keyword evidence="2" id="KW-0812">Transmembrane</keyword>
<dbReference type="Proteomes" id="UP000054217">
    <property type="component" value="Unassembled WGS sequence"/>
</dbReference>
<evidence type="ECO:0000313" key="4">
    <source>
        <dbReference type="EMBL" id="KIO00380.1"/>
    </source>
</evidence>
<keyword evidence="2" id="KW-1133">Transmembrane helix</keyword>
<feature type="signal peptide" evidence="3">
    <location>
        <begin position="1"/>
        <end position="22"/>
    </location>
</feature>
<keyword evidence="2" id="KW-0472">Membrane</keyword>
<dbReference type="PANTHER" id="PTHR37487">
    <property type="entry name" value="CHROMOSOME 1, WHOLE GENOME SHOTGUN SEQUENCE"/>
    <property type="match status" value="1"/>
</dbReference>
<reference evidence="4 5" key="1">
    <citation type="submission" date="2014-04" db="EMBL/GenBank/DDBJ databases">
        <authorList>
            <consortium name="DOE Joint Genome Institute"/>
            <person name="Kuo A."/>
            <person name="Kohler A."/>
            <person name="Costa M.D."/>
            <person name="Nagy L.G."/>
            <person name="Floudas D."/>
            <person name="Copeland A."/>
            <person name="Barry K.W."/>
            <person name="Cichocki N."/>
            <person name="Veneault-Fourrey C."/>
            <person name="LaButti K."/>
            <person name="Lindquist E.A."/>
            <person name="Lipzen A."/>
            <person name="Lundell T."/>
            <person name="Morin E."/>
            <person name="Murat C."/>
            <person name="Sun H."/>
            <person name="Tunlid A."/>
            <person name="Henrissat B."/>
            <person name="Grigoriev I.V."/>
            <person name="Hibbett D.S."/>
            <person name="Martin F."/>
            <person name="Nordberg H.P."/>
            <person name="Cantor M.N."/>
            <person name="Hua S.X."/>
        </authorList>
    </citation>
    <scope>NUCLEOTIDE SEQUENCE [LARGE SCALE GENOMIC DNA]</scope>
    <source>
        <strain evidence="4 5">Marx 270</strain>
    </source>
</reference>
<dbReference type="EMBL" id="KN831996">
    <property type="protein sequence ID" value="KIO00380.1"/>
    <property type="molecule type" value="Genomic_DNA"/>
</dbReference>
<proteinExistence type="predicted"/>
<organism evidence="4 5">
    <name type="scientific">Pisolithus tinctorius Marx 270</name>
    <dbReference type="NCBI Taxonomy" id="870435"/>
    <lineage>
        <taxon>Eukaryota</taxon>
        <taxon>Fungi</taxon>
        <taxon>Dikarya</taxon>
        <taxon>Basidiomycota</taxon>
        <taxon>Agaricomycotina</taxon>
        <taxon>Agaricomycetes</taxon>
        <taxon>Agaricomycetidae</taxon>
        <taxon>Boletales</taxon>
        <taxon>Sclerodermatineae</taxon>
        <taxon>Pisolithaceae</taxon>
        <taxon>Pisolithus</taxon>
    </lineage>
</organism>
<feature type="compositionally biased region" description="Polar residues" evidence="1">
    <location>
        <begin position="415"/>
        <end position="426"/>
    </location>
</feature>
<feature type="transmembrane region" description="Helical" evidence="2">
    <location>
        <begin position="250"/>
        <end position="273"/>
    </location>
</feature>
<dbReference type="PANTHER" id="PTHR37487:SF3">
    <property type="entry name" value="CLEAVAGE_POLYADENYLATION SPECIFICITY FACTOR A SUBUNIT N-TERMINAL DOMAIN-CONTAINING PROTEIN"/>
    <property type="match status" value="1"/>
</dbReference>
<dbReference type="STRING" id="870435.A0A0C3NH89"/>
<evidence type="ECO:0000256" key="1">
    <source>
        <dbReference type="SAM" id="MobiDB-lite"/>
    </source>
</evidence>
<sequence length="447" mass="47027">MLSTHLLKPILFLFSSLWAAKAFSVSMGTASECSPFTISWTGGQSTFEIAIYPADNPPIFYSATSSPYTISQLPLSRGTQFVVMMSDATGFATGGTTAVLTVGEPTSSSSCSTTPPSLSYIFIDDTLPLQQCAPLEFSGYQGAILPVTFIGIIPEGESFRIQSDVATMTYNWTADVPAGTSIMFSMLDANNKTGGCSALQTVNGSSDASCLSSISPSSTGSIPQSSQSGSPSPSASQTGSSSSTTLSTAAIAGVVGGCVVALAALVILGLYLIRRTRKDDTTYSAHTAPNTPSLHLGDFRHSPDTSATAYPYYPVQYQSNLDQSFAPSDHTMPRMNHPSAQEAYSFPRASANLQRDPFAGAGAPNFPAYNDTGMPSGPPFARYARHNVVEHAPPTASQAIDFSPQYPRRPGPAAGQQSPPWTLSSGTDLAYVPKSFDQIPRHLLPTG</sequence>
<dbReference type="AlphaFoldDB" id="A0A0C3NH89"/>
<feature type="region of interest" description="Disordered" evidence="1">
    <location>
        <begin position="395"/>
        <end position="426"/>
    </location>
</feature>
<accession>A0A0C3NH89</accession>